<keyword evidence="2" id="KW-1185">Reference proteome</keyword>
<sequence>MTLAANQTRVYLSTESHNQQTISGLGVQYIALAPRSELGVGLFSSLNHATINDLQGDTQQFAQWEIGGKLGYFDVFELYAEIGMDMSEGMGNLAYVSLFEQDEYDEHNSFEQDRHDDLPFNVDGFVGIGTGISINQFITIGAFARYRQIDSEHWQSDNQLYGGLSLSVVF</sequence>
<dbReference type="EMBL" id="MWPV01000006">
    <property type="protein sequence ID" value="OUL56412.1"/>
    <property type="molecule type" value="Genomic_DNA"/>
</dbReference>
<dbReference type="Proteomes" id="UP000194841">
    <property type="component" value="Unassembled WGS sequence"/>
</dbReference>
<evidence type="ECO:0008006" key="3">
    <source>
        <dbReference type="Google" id="ProtNLM"/>
    </source>
</evidence>
<organism evidence="1 2">
    <name type="scientific">Pseudoalteromonas ulvae</name>
    <dbReference type="NCBI Taxonomy" id="107327"/>
    <lineage>
        <taxon>Bacteria</taxon>
        <taxon>Pseudomonadati</taxon>
        <taxon>Pseudomonadota</taxon>
        <taxon>Gammaproteobacteria</taxon>
        <taxon>Alteromonadales</taxon>
        <taxon>Pseudoalteromonadaceae</taxon>
        <taxon>Pseudoalteromonas</taxon>
    </lineage>
</organism>
<dbReference type="AlphaFoldDB" id="A0A244CLE6"/>
<name>A0A244CLE6_PSEDV</name>
<evidence type="ECO:0000313" key="2">
    <source>
        <dbReference type="Proteomes" id="UP000194841"/>
    </source>
</evidence>
<comment type="caution">
    <text evidence="1">The sequence shown here is derived from an EMBL/GenBank/DDBJ whole genome shotgun (WGS) entry which is preliminary data.</text>
</comment>
<accession>A0A244CLE6</accession>
<reference evidence="1 2" key="1">
    <citation type="submission" date="2017-02" db="EMBL/GenBank/DDBJ databases">
        <title>Pseudoalteromonas ulvae TC14 Genome.</title>
        <authorList>
            <person name="Molmeret M."/>
        </authorList>
    </citation>
    <scope>NUCLEOTIDE SEQUENCE [LARGE SCALE GENOMIC DNA]</scope>
    <source>
        <strain evidence="1">TC14</strain>
    </source>
</reference>
<evidence type="ECO:0000313" key="1">
    <source>
        <dbReference type="EMBL" id="OUL56412.1"/>
    </source>
</evidence>
<gene>
    <name evidence="1" type="ORF">B1199_17230</name>
</gene>
<protein>
    <recommendedName>
        <fullName evidence="3">Outer membrane protein beta-barrel domain-containing protein</fullName>
    </recommendedName>
</protein>
<proteinExistence type="predicted"/>